<evidence type="ECO:0000313" key="2">
    <source>
        <dbReference type="EMBL" id="QNR25404.1"/>
    </source>
</evidence>
<gene>
    <name evidence="2" type="ORF">H4K34_06075</name>
</gene>
<sequence>MKRYFVYALWSPSHSRLYIGLTSNLKIRLEQHNSGKTRSNRYYRPWKVLKVEETTDLNSARQLELKWKGGSFRERFRELAKHKFGVNGRND</sequence>
<evidence type="ECO:0000313" key="3">
    <source>
        <dbReference type="Proteomes" id="UP000516305"/>
    </source>
</evidence>
<name>A0A7H0VI56_9FLAO</name>
<feature type="domain" description="GIY-YIG" evidence="1">
    <location>
        <begin position="2"/>
        <end position="78"/>
    </location>
</feature>
<dbReference type="InterPro" id="IPR000305">
    <property type="entry name" value="GIY-YIG_endonuc"/>
</dbReference>
<dbReference type="RefSeq" id="WP_210759932.1">
    <property type="nucleotide sequence ID" value="NZ_CP060139.1"/>
</dbReference>
<accession>A0A7H0VI56</accession>
<dbReference type="Proteomes" id="UP000516305">
    <property type="component" value="Chromosome"/>
</dbReference>
<dbReference type="AlphaFoldDB" id="A0A7H0VI56"/>
<dbReference type="EMBL" id="CP060139">
    <property type="protein sequence ID" value="QNR25404.1"/>
    <property type="molecule type" value="Genomic_DNA"/>
</dbReference>
<evidence type="ECO:0000259" key="1">
    <source>
        <dbReference type="PROSITE" id="PS50164"/>
    </source>
</evidence>
<dbReference type="Gene3D" id="3.40.1440.10">
    <property type="entry name" value="GIY-YIG endonuclease"/>
    <property type="match status" value="1"/>
</dbReference>
<reference evidence="2 3" key="1">
    <citation type="submission" date="2020-08" db="EMBL/GenBank/DDBJ databases">
        <title>Croceimicrobium hydrocarbonivorans gen. nov., sp. nov., a novel marine bacterium isolated from a bacterial consortium that degrades polyethylene terephthalate.</title>
        <authorList>
            <person name="Liu R."/>
        </authorList>
    </citation>
    <scope>NUCLEOTIDE SEQUENCE [LARGE SCALE GENOMIC DNA]</scope>
    <source>
        <strain evidence="2 3">A20-9</strain>
    </source>
</reference>
<keyword evidence="3" id="KW-1185">Reference proteome</keyword>
<proteinExistence type="predicted"/>
<protein>
    <submittedName>
        <fullName evidence="2">GIY-YIG nuclease family protein</fullName>
    </submittedName>
</protein>
<dbReference type="InterPro" id="IPR035901">
    <property type="entry name" value="GIY-YIG_endonuc_sf"/>
</dbReference>
<dbReference type="Pfam" id="PF01541">
    <property type="entry name" value="GIY-YIG"/>
    <property type="match status" value="1"/>
</dbReference>
<dbReference type="PROSITE" id="PS50164">
    <property type="entry name" value="GIY_YIG"/>
    <property type="match status" value="1"/>
</dbReference>
<dbReference type="SUPFAM" id="SSF82771">
    <property type="entry name" value="GIY-YIG endonuclease"/>
    <property type="match status" value="1"/>
</dbReference>
<dbReference type="KEGG" id="chyd:H4K34_06075"/>
<organism evidence="2 3">
    <name type="scientific">Croceimicrobium hydrocarbonivorans</name>
    <dbReference type="NCBI Taxonomy" id="2761580"/>
    <lineage>
        <taxon>Bacteria</taxon>
        <taxon>Pseudomonadati</taxon>
        <taxon>Bacteroidota</taxon>
        <taxon>Flavobacteriia</taxon>
        <taxon>Flavobacteriales</taxon>
        <taxon>Owenweeksiaceae</taxon>
        <taxon>Croceimicrobium</taxon>
    </lineage>
</organism>